<proteinExistence type="inferred from homology"/>
<keyword evidence="1" id="KW-0256">Endoplasmic reticulum</keyword>
<keyword evidence="1" id="KW-0968">Cytoplasmic vesicle</keyword>
<dbReference type="WBParaSite" id="GPUH_0000920101-mRNA-1">
    <property type="protein sequence ID" value="GPUH_0000920101-mRNA-1"/>
    <property type="gene ID" value="GPUH_0000920101"/>
</dbReference>
<dbReference type="InterPro" id="IPR036465">
    <property type="entry name" value="vWFA_dom_sf"/>
</dbReference>
<dbReference type="GO" id="GO:0006886">
    <property type="term" value="P:intracellular protein transport"/>
    <property type="evidence" value="ECO:0007669"/>
    <property type="project" value="InterPro"/>
</dbReference>
<dbReference type="PANTHER" id="PTHR11141">
    <property type="entry name" value="PROTEIN TRANSPORT PROTEIN SEC23"/>
    <property type="match status" value="1"/>
</dbReference>
<evidence type="ECO:0000313" key="5">
    <source>
        <dbReference type="WBParaSite" id="GPUH_0000920101-mRNA-1"/>
    </source>
</evidence>
<dbReference type="EMBL" id="UYRT01029185">
    <property type="protein sequence ID" value="VDK69204.1"/>
    <property type="molecule type" value="Genomic_DNA"/>
</dbReference>
<keyword evidence="1" id="KW-0963">Cytoplasm</keyword>
<dbReference type="InterPro" id="IPR037364">
    <property type="entry name" value="Sec23"/>
</dbReference>
<dbReference type="Proteomes" id="UP000271098">
    <property type="component" value="Unassembled WGS sequence"/>
</dbReference>
<keyword evidence="1" id="KW-0813">Transport</keyword>
<keyword evidence="1" id="KW-0479">Metal-binding</keyword>
<organism evidence="5">
    <name type="scientific">Gongylonema pulchrum</name>
    <dbReference type="NCBI Taxonomy" id="637853"/>
    <lineage>
        <taxon>Eukaryota</taxon>
        <taxon>Metazoa</taxon>
        <taxon>Ecdysozoa</taxon>
        <taxon>Nematoda</taxon>
        <taxon>Chromadorea</taxon>
        <taxon>Rhabditida</taxon>
        <taxon>Spirurina</taxon>
        <taxon>Spiruromorpha</taxon>
        <taxon>Spiruroidea</taxon>
        <taxon>Gongylonematidae</taxon>
        <taxon>Gongylonema</taxon>
    </lineage>
</organism>
<dbReference type="GO" id="GO:0030127">
    <property type="term" value="C:COPII vesicle coat"/>
    <property type="evidence" value="ECO:0007669"/>
    <property type="project" value="InterPro"/>
</dbReference>
<dbReference type="GO" id="GO:0005789">
    <property type="term" value="C:endoplasmic reticulum membrane"/>
    <property type="evidence" value="ECO:0007669"/>
    <property type="project" value="UniProtKB-SubCell"/>
</dbReference>
<reference evidence="3 4" key="2">
    <citation type="submission" date="2018-11" db="EMBL/GenBank/DDBJ databases">
        <authorList>
            <consortium name="Pathogen Informatics"/>
        </authorList>
    </citation>
    <scope>NUCLEOTIDE SEQUENCE [LARGE SCALE GENOMIC DNA]</scope>
</reference>
<keyword evidence="1" id="KW-0653">Protein transport</keyword>
<dbReference type="AlphaFoldDB" id="A0A183DKF0"/>
<sequence length="129" mass="14039">MAPISDCEASINELIEQIQPDRWPVPQGHRPLRATGSALAVAVTLLEVCFPNTGARIMTFIGGACTHGPGAVVGEEHKNPIRSWHTIKEDSASYMKKVSEIVRSVFSVSVRTVVKLEANHARLSTFGIF</sequence>
<dbReference type="InterPro" id="IPR006896">
    <property type="entry name" value="Sec23/24_trunk_dom"/>
</dbReference>
<evidence type="ECO:0000313" key="3">
    <source>
        <dbReference type="EMBL" id="VDK69204.1"/>
    </source>
</evidence>
<keyword evidence="1" id="KW-0931">ER-Golgi transport</keyword>
<dbReference type="Gene3D" id="3.40.50.410">
    <property type="entry name" value="von Willebrand factor, type A domain"/>
    <property type="match status" value="1"/>
</dbReference>
<dbReference type="PANTHER" id="PTHR11141:SF0">
    <property type="entry name" value="PROTEIN TRANSPORT PROTEIN SEC23"/>
    <property type="match status" value="1"/>
</dbReference>
<dbReference type="GO" id="GO:0070971">
    <property type="term" value="C:endoplasmic reticulum exit site"/>
    <property type="evidence" value="ECO:0007669"/>
    <property type="project" value="TreeGrafter"/>
</dbReference>
<dbReference type="Pfam" id="PF04811">
    <property type="entry name" value="Sec23_trunk"/>
    <property type="match status" value="1"/>
</dbReference>
<evidence type="ECO:0000313" key="4">
    <source>
        <dbReference type="Proteomes" id="UP000271098"/>
    </source>
</evidence>
<protein>
    <recommendedName>
        <fullName evidence="1">Protein transport protein SEC23</fullName>
    </recommendedName>
</protein>
<evidence type="ECO:0000259" key="2">
    <source>
        <dbReference type="Pfam" id="PF04811"/>
    </source>
</evidence>
<keyword evidence="1" id="KW-0472">Membrane</keyword>
<accession>A0A183DKF0</accession>
<dbReference type="SUPFAM" id="SSF53300">
    <property type="entry name" value="vWA-like"/>
    <property type="match status" value="1"/>
</dbReference>
<gene>
    <name evidence="3" type="ORF">GPUH_LOCUS9195</name>
</gene>
<keyword evidence="1" id="KW-0862">Zinc</keyword>
<dbReference type="GO" id="GO:0090110">
    <property type="term" value="P:COPII-coated vesicle cargo loading"/>
    <property type="evidence" value="ECO:0007669"/>
    <property type="project" value="TreeGrafter"/>
</dbReference>
<comment type="similarity">
    <text evidence="1">Belongs to the SEC23/SEC24 family. SEC23 subfamily.</text>
</comment>
<evidence type="ECO:0000256" key="1">
    <source>
        <dbReference type="RuleBase" id="RU365030"/>
    </source>
</evidence>
<reference evidence="5" key="1">
    <citation type="submission" date="2016-06" db="UniProtKB">
        <authorList>
            <consortium name="WormBaseParasite"/>
        </authorList>
    </citation>
    <scope>IDENTIFICATION</scope>
</reference>
<dbReference type="OrthoDB" id="10256289at2759"/>
<name>A0A183DKF0_9BILA</name>
<comment type="function">
    <text evidence="1">Component of the coat protein complex II (COPII) which promotes the formation of transport vesicles from the endoplasmic reticulum (ER). The coat has two main functions, the physical deformation of the endoplasmic reticulum membrane into vesicles and the selection of cargo molecules.</text>
</comment>
<dbReference type="GO" id="GO:0005096">
    <property type="term" value="F:GTPase activator activity"/>
    <property type="evidence" value="ECO:0007669"/>
    <property type="project" value="TreeGrafter"/>
</dbReference>
<comment type="subcellular location">
    <subcellularLocation>
        <location evidence="1">Cytoplasmic vesicle</location>
        <location evidence="1">COPII-coated vesicle membrane</location>
        <topology evidence="1">Peripheral membrane protein</topology>
        <orientation evidence="1">Cytoplasmic side</orientation>
    </subcellularLocation>
    <subcellularLocation>
        <location evidence="1">Endoplasmic reticulum membrane</location>
        <topology evidence="1">Peripheral membrane protein</topology>
        <orientation evidence="1">Cytoplasmic side</orientation>
    </subcellularLocation>
</comment>
<feature type="domain" description="Sec23/Sec24 trunk" evidence="2">
    <location>
        <begin position="2"/>
        <end position="99"/>
    </location>
</feature>
<dbReference type="GO" id="GO:0046872">
    <property type="term" value="F:metal ion binding"/>
    <property type="evidence" value="ECO:0007669"/>
    <property type="project" value="UniProtKB-KW"/>
</dbReference>
<keyword evidence="4" id="KW-1185">Reference proteome</keyword>